<comment type="caution">
    <text evidence="1">The sequence shown here is derived from an EMBL/GenBank/DDBJ whole genome shotgun (WGS) entry which is preliminary data.</text>
</comment>
<accession>A0A9P8UQI4</accession>
<proteinExistence type="predicted"/>
<sequence>MTCPSTKHRHPKLRHKPDAYVSGQCDEALGEHTYSHPAVAPRDTFKNSSGHPASKLVGIFAKVNLPMPIWMKGTIEPSHTLDTNIGGFRALGMHARLTSTGYTRPGAADAALRSGVTPDSYGPIRSSSAGQWLSLVAAQRAAYNVPSVA</sequence>
<gene>
    <name evidence="1" type="ORF">BKA67DRAFT_531784</name>
</gene>
<dbReference type="RefSeq" id="XP_045960753.1">
    <property type="nucleotide sequence ID" value="XM_046099426.1"/>
</dbReference>
<reference evidence="1" key="1">
    <citation type="journal article" date="2021" name="Nat. Commun.">
        <title>Genetic determinants of endophytism in the Arabidopsis root mycobiome.</title>
        <authorList>
            <person name="Mesny F."/>
            <person name="Miyauchi S."/>
            <person name="Thiergart T."/>
            <person name="Pickel B."/>
            <person name="Atanasova L."/>
            <person name="Karlsson M."/>
            <person name="Huettel B."/>
            <person name="Barry K.W."/>
            <person name="Haridas S."/>
            <person name="Chen C."/>
            <person name="Bauer D."/>
            <person name="Andreopoulos W."/>
            <person name="Pangilinan J."/>
            <person name="LaButti K."/>
            <person name="Riley R."/>
            <person name="Lipzen A."/>
            <person name="Clum A."/>
            <person name="Drula E."/>
            <person name="Henrissat B."/>
            <person name="Kohler A."/>
            <person name="Grigoriev I.V."/>
            <person name="Martin F.M."/>
            <person name="Hacquard S."/>
        </authorList>
    </citation>
    <scope>NUCLEOTIDE SEQUENCE</scope>
    <source>
        <strain evidence="1">MPI-SDFR-AT-0073</strain>
    </source>
</reference>
<evidence type="ECO:0000313" key="2">
    <source>
        <dbReference type="Proteomes" id="UP000758603"/>
    </source>
</evidence>
<dbReference type="EMBL" id="JAGPXC010000002">
    <property type="protein sequence ID" value="KAH6656519.1"/>
    <property type="molecule type" value="Genomic_DNA"/>
</dbReference>
<evidence type="ECO:0000313" key="1">
    <source>
        <dbReference type="EMBL" id="KAH6656519.1"/>
    </source>
</evidence>
<keyword evidence="2" id="KW-1185">Reference proteome</keyword>
<dbReference type="AlphaFoldDB" id="A0A9P8UQI4"/>
<dbReference type="Proteomes" id="UP000758603">
    <property type="component" value="Unassembled WGS sequence"/>
</dbReference>
<protein>
    <submittedName>
        <fullName evidence="1">Uncharacterized protein</fullName>
    </submittedName>
</protein>
<dbReference type="GeneID" id="70128318"/>
<name>A0A9P8UQI4_9PEZI</name>
<organism evidence="1 2">
    <name type="scientific">Truncatella angustata</name>
    <dbReference type="NCBI Taxonomy" id="152316"/>
    <lineage>
        <taxon>Eukaryota</taxon>
        <taxon>Fungi</taxon>
        <taxon>Dikarya</taxon>
        <taxon>Ascomycota</taxon>
        <taxon>Pezizomycotina</taxon>
        <taxon>Sordariomycetes</taxon>
        <taxon>Xylariomycetidae</taxon>
        <taxon>Amphisphaeriales</taxon>
        <taxon>Sporocadaceae</taxon>
        <taxon>Truncatella</taxon>
    </lineage>
</organism>